<dbReference type="GO" id="GO:0030527">
    <property type="term" value="F:structural constituent of chromatin"/>
    <property type="evidence" value="ECO:0007669"/>
    <property type="project" value="InterPro"/>
</dbReference>
<dbReference type="InterPro" id="IPR010992">
    <property type="entry name" value="IHF-like_DNA-bd_dom_sf"/>
</dbReference>
<sequence>MNKSQLVDQIALSADISKTKAEKALKAVMESVSHALSNGNEVALVGFGTFRVNERAERKGRNPKTGEEITIAAAKVPTFKAGTKLKAECNA</sequence>
<dbReference type="FunFam" id="4.10.520.10:FF:000001">
    <property type="entry name" value="DNA-binding protein HU"/>
    <property type="match status" value="1"/>
</dbReference>
<dbReference type="PANTHER" id="PTHR33175">
    <property type="entry name" value="DNA-BINDING PROTEIN HU"/>
    <property type="match status" value="1"/>
</dbReference>
<dbReference type="EMBL" id="MSCI01000001">
    <property type="protein sequence ID" value="PQJ64495.1"/>
    <property type="molecule type" value="Genomic_DNA"/>
</dbReference>
<dbReference type="RefSeq" id="WP_063524878.1">
    <property type="nucleotide sequence ID" value="NZ_AP025466.1"/>
</dbReference>
<accession>A0A2S7VRM1</accession>
<evidence type="ECO:0000256" key="4">
    <source>
        <dbReference type="ARBA" id="ARBA00023125"/>
    </source>
</evidence>
<dbReference type="Proteomes" id="UP000423756">
    <property type="component" value="Unassembled WGS sequence"/>
</dbReference>
<dbReference type="GO" id="GO:0042802">
    <property type="term" value="F:identical protein binding"/>
    <property type="evidence" value="ECO:0007669"/>
    <property type="project" value="UniProtKB-ARBA"/>
</dbReference>
<dbReference type="AlphaFoldDB" id="A0A2S7VRM1"/>
<dbReference type="PANTHER" id="PTHR33175:SF3">
    <property type="entry name" value="DNA-BINDING PROTEIN HU-BETA"/>
    <property type="match status" value="1"/>
</dbReference>
<dbReference type="GO" id="GO:1990178">
    <property type="term" value="C:HU-DNA complex"/>
    <property type="evidence" value="ECO:0007669"/>
    <property type="project" value="UniProtKB-ARBA"/>
</dbReference>
<dbReference type="GO" id="GO:0005829">
    <property type="term" value="C:cytosol"/>
    <property type="evidence" value="ECO:0007669"/>
    <property type="project" value="TreeGrafter"/>
</dbReference>
<dbReference type="SUPFAM" id="SSF47729">
    <property type="entry name" value="IHF-like DNA-binding proteins"/>
    <property type="match status" value="1"/>
</dbReference>
<evidence type="ECO:0000313" key="7">
    <source>
        <dbReference type="EMBL" id="PQJ64495.1"/>
    </source>
</evidence>
<dbReference type="GO" id="GO:1990103">
    <property type="term" value="C:DnaA-HU complex"/>
    <property type="evidence" value="ECO:0007669"/>
    <property type="project" value="UniProtKB-ARBA"/>
</dbReference>
<evidence type="ECO:0000313" key="9">
    <source>
        <dbReference type="Proteomes" id="UP000423756"/>
    </source>
</evidence>
<keyword evidence="8" id="KW-1185">Reference proteome</keyword>
<evidence type="ECO:0000256" key="3">
    <source>
        <dbReference type="ARBA" id="ARBA00023067"/>
    </source>
</evidence>
<reference evidence="7 8" key="1">
    <citation type="submission" date="2016-12" db="EMBL/GenBank/DDBJ databases">
        <title>Diversity of luminous bacteria.</title>
        <authorList>
            <person name="Yoshizawa S."/>
            <person name="Kogure K."/>
        </authorList>
    </citation>
    <scope>NUCLEOTIDE SEQUENCE [LARGE SCALE GENOMIC DNA]</scope>
    <source>
        <strain evidence="7 8">LC2-408</strain>
    </source>
</reference>
<comment type="similarity">
    <text evidence="2 5">Belongs to the bacterial histone-like protein family.</text>
</comment>
<dbReference type="Pfam" id="PF00216">
    <property type="entry name" value="Bac_DNA_binding"/>
    <property type="match status" value="1"/>
</dbReference>
<comment type="caution">
    <text evidence="7">The sequence shown here is derived from an EMBL/GenBank/DDBJ whole genome shotgun (WGS) entry which is preliminary data.</text>
</comment>
<evidence type="ECO:0000313" key="6">
    <source>
        <dbReference type="EMBL" id="KAB0479233.1"/>
    </source>
</evidence>
<dbReference type="InterPro" id="IPR000119">
    <property type="entry name" value="Hist_DNA-bd"/>
</dbReference>
<evidence type="ECO:0000256" key="5">
    <source>
        <dbReference type="RuleBase" id="RU003939"/>
    </source>
</evidence>
<keyword evidence="4 7" id="KW-0238">DNA-binding</keyword>
<dbReference type="GO" id="GO:0030261">
    <property type="term" value="P:chromosome condensation"/>
    <property type="evidence" value="ECO:0007669"/>
    <property type="project" value="UniProtKB-KW"/>
</dbReference>
<evidence type="ECO:0000313" key="8">
    <source>
        <dbReference type="Proteomes" id="UP000238707"/>
    </source>
</evidence>
<evidence type="ECO:0000256" key="2">
    <source>
        <dbReference type="ARBA" id="ARBA00010529"/>
    </source>
</evidence>
<dbReference type="Gene3D" id="4.10.520.10">
    <property type="entry name" value="IHF-like DNA-binding proteins"/>
    <property type="match status" value="1"/>
</dbReference>
<dbReference type="GO" id="GO:0006351">
    <property type="term" value="P:DNA-templated transcription"/>
    <property type="evidence" value="ECO:0007669"/>
    <property type="project" value="UniProtKB-ARBA"/>
</dbReference>
<dbReference type="PROSITE" id="PS00045">
    <property type="entry name" value="HISTONE_LIKE"/>
    <property type="match status" value="1"/>
</dbReference>
<organism evidence="7 8">
    <name type="scientific">Vibrio chagasii</name>
    <dbReference type="NCBI Taxonomy" id="170679"/>
    <lineage>
        <taxon>Bacteria</taxon>
        <taxon>Pseudomonadati</taxon>
        <taxon>Pseudomonadota</taxon>
        <taxon>Gammaproteobacteria</taxon>
        <taxon>Vibrionales</taxon>
        <taxon>Vibrionaceae</taxon>
        <taxon>Vibrio</taxon>
    </lineage>
</organism>
<comment type="function">
    <text evidence="1">Histone-like DNA-binding protein which is capable of wrapping DNA to stabilize it, and thus to prevent its denaturation under extreme environmental conditions.</text>
</comment>
<dbReference type="Proteomes" id="UP000238707">
    <property type="component" value="Unassembled WGS sequence"/>
</dbReference>
<dbReference type="GeneID" id="77344017"/>
<evidence type="ECO:0000256" key="1">
    <source>
        <dbReference type="ARBA" id="ARBA00003819"/>
    </source>
</evidence>
<protein>
    <submittedName>
        <fullName evidence="7">DNA-binding protein HU</fullName>
    </submittedName>
    <submittedName>
        <fullName evidence="6">HU family DNA-binding protein</fullName>
    </submittedName>
</protein>
<dbReference type="GO" id="GO:0003677">
    <property type="term" value="F:DNA binding"/>
    <property type="evidence" value="ECO:0007669"/>
    <property type="project" value="UniProtKB-KW"/>
</dbReference>
<keyword evidence="3" id="KW-0226">DNA condensation</keyword>
<dbReference type="SMART" id="SM00411">
    <property type="entry name" value="BHL"/>
    <property type="match status" value="1"/>
</dbReference>
<dbReference type="InterPro" id="IPR020816">
    <property type="entry name" value="Histone-like_DNA-bd_CS"/>
</dbReference>
<dbReference type="GO" id="GO:0006270">
    <property type="term" value="P:DNA replication initiation"/>
    <property type="evidence" value="ECO:0007669"/>
    <property type="project" value="UniProtKB-ARBA"/>
</dbReference>
<dbReference type="PRINTS" id="PR01727">
    <property type="entry name" value="DNABINDINGHU"/>
</dbReference>
<name>A0A2S7VRM1_9VIBR</name>
<dbReference type="EMBL" id="VZPX01000027">
    <property type="protein sequence ID" value="KAB0479233.1"/>
    <property type="molecule type" value="Genomic_DNA"/>
</dbReference>
<dbReference type="CDD" id="cd13831">
    <property type="entry name" value="HU"/>
    <property type="match status" value="1"/>
</dbReference>
<reference evidence="6 9" key="2">
    <citation type="submission" date="2019-09" db="EMBL/GenBank/DDBJ databases">
        <title>Draft genome sequences of 48 bacterial type strains from the CCUG.</title>
        <authorList>
            <person name="Tunovic T."/>
            <person name="Pineiro-Iglesias B."/>
            <person name="Unosson C."/>
            <person name="Inganas E."/>
            <person name="Ohlen M."/>
            <person name="Cardew S."/>
            <person name="Jensie-Markopoulos S."/>
            <person name="Salva-Serra F."/>
            <person name="Jaen-Luchoro D."/>
            <person name="Karlsson R."/>
            <person name="Svensson-Stadler L."/>
            <person name="Chun J."/>
            <person name="Moore E."/>
        </authorList>
    </citation>
    <scope>NUCLEOTIDE SEQUENCE [LARGE SCALE GENOMIC DNA]</scope>
    <source>
        <strain evidence="6 9">CCUG 48643</strain>
    </source>
</reference>
<gene>
    <name evidence="7" type="ORF">BTO10_06840</name>
    <name evidence="6" type="ORF">F7Q91_13885</name>
</gene>
<proteinExistence type="inferred from homology"/>